<protein>
    <recommendedName>
        <fullName evidence="4">ABC-2 family transporter protein</fullName>
    </recommendedName>
</protein>
<gene>
    <name evidence="2" type="ORF">SAMN02745116_00735</name>
</gene>
<keyword evidence="1" id="KW-0812">Transmembrane</keyword>
<organism evidence="2 3">
    <name type="scientific">Pilibacter termitis</name>
    <dbReference type="NCBI Taxonomy" id="263852"/>
    <lineage>
        <taxon>Bacteria</taxon>
        <taxon>Bacillati</taxon>
        <taxon>Bacillota</taxon>
        <taxon>Bacilli</taxon>
        <taxon>Lactobacillales</taxon>
        <taxon>Enterococcaceae</taxon>
        <taxon>Pilibacter</taxon>
    </lineage>
</organism>
<evidence type="ECO:0000256" key="1">
    <source>
        <dbReference type="SAM" id="Phobius"/>
    </source>
</evidence>
<dbReference type="RefSeq" id="WP_078806689.1">
    <property type="nucleotide sequence ID" value="NZ_FUXI01000006.1"/>
</dbReference>
<evidence type="ECO:0000313" key="3">
    <source>
        <dbReference type="Proteomes" id="UP000190328"/>
    </source>
</evidence>
<dbReference type="EMBL" id="FUXI01000006">
    <property type="protein sequence ID" value="SJZ56111.1"/>
    <property type="molecule type" value="Genomic_DNA"/>
</dbReference>
<name>A0A1T4LN81_9ENTE</name>
<dbReference type="OrthoDB" id="2200308at2"/>
<feature type="transmembrane region" description="Helical" evidence="1">
    <location>
        <begin position="203"/>
        <end position="224"/>
    </location>
</feature>
<dbReference type="STRING" id="263852.SAMN02745116_00735"/>
<dbReference type="Proteomes" id="UP000190328">
    <property type="component" value="Unassembled WGS sequence"/>
</dbReference>
<keyword evidence="1" id="KW-0472">Membrane</keyword>
<feature type="transmembrane region" description="Helical" evidence="1">
    <location>
        <begin position="346"/>
        <end position="365"/>
    </location>
</feature>
<keyword evidence="1" id="KW-1133">Transmembrane helix</keyword>
<feature type="transmembrane region" description="Helical" evidence="1">
    <location>
        <begin position="161"/>
        <end position="178"/>
    </location>
</feature>
<keyword evidence="3" id="KW-1185">Reference proteome</keyword>
<proteinExistence type="predicted"/>
<feature type="transmembrane region" description="Helical" evidence="1">
    <location>
        <begin position="262"/>
        <end position="295"/>
    </location>
</feature>
<accession>A0A1T4LN81</accession>
<dbReference type="AlphaFoldDB" id="A0A1T4LN81"/>
<dbReference type="PANTHER" id="PTHR37305">
    <property type="entry name" value="INTEGRAL MEMBRANE PROTEIN-RELATED"/>
    <property type="match status" value="1"/>
</dbReference>
<evidence type="ECO:0008006" key="4">
    <source>
        <dbReference type="Google" id="ProtNLM"/>
    </source>
</evidence>
<evidence type="ECO:0000313" key="2">
    <source>
        <dbReference type="EMBL" id="SJZ56111.1"/>
    </source>
</evidence>
<reference evidence="3" key="1">
    <citation type="submission" date="2017-02" db="EMBL/GenBank/DDBJ databases">
        <authorList>
            <person name="Varghese N."/>
            <person name="Submissions S."/>
        </authorList>
    </citation>
    <scope>NUCLEOTIDE SEQUENCE [LARGE SCALE GENOMIC DNA]</scope>
    <source>
        <strain evidence="3">ATCC BAA-1030</strain>
    </source>
</reference>
<dbReference type="PANTHER" id="PTHR37305:SF1">
    <property type="entry name" value="MEMBRANE PROTEIN"/>
    <property type="match status" value="1"/>
</dbReference>
<feature type="transmembrane region" description="Helical" evidence="1">
    <location>
        <begin position="16"/>
        <end position="35"/>
    </location>
</feature>
<sequence>MTYSFFELRNFFKEKAIIVLFLIFLGITIAPQFLLTPDENFDKGYLYALEGSIEMQKEILDAGDLPPHVAENIAEELKLNEMLLSKIKNNDLTEALKAELAKETFTLKGVENGSISGPTLVEQKLLVAKLEYLVKNKLLKVSDDTAVMPAVNYLMSSMRPYMPIFLVVSLILSYAYSLEKRRKTIDFLNVIPVSLKRISITKFLLFTSLTSLLVLVSFLLNYIIAMAKNGTGSWKYPIVVTPDGQTVEVMTAQTFVLKEMCLLLLILLFLSILSFFIQLYSGNILVNLGILLGLVALSQYQLPSDGLLGKLAVILPFSYMNFSTILTRGETFFAPLKNNELTFENGVGVLCCYIFLLVLLSAIRLKWVRRM</sequence>